<protein>
    <submittedName>
        <fullName evidence="2">Uncharacterized protein</fullName>
    </submittedName>
</protein>
<comment type="caution">
    <text evidence="2">The sequence shown here is derived from an EMBL/GenBank/DDBJ whole genome shotgun (WGS) entry which is preliminary data.</text>
</comment>
<dbReference type="EMBL" id="MXAN01000022">
    <property type="protein sequence ID" value="OPH38149.1"/>
    <property type="molecule type" value="Genomic_DNA"/>
</dbReference>
<dbReference type="PANTHER" id="PTHR34351">
    <property type="entry name" value="SLR1927 PROTEIN-RELATED"/>
    <property type="match status" value="1"/>
</dbReference>
<feature type="transmembrane region" description="Helical" evidence="1">
    <location>
        <begin position="43"/>
        <end position="66"/>
    </location>
</feature>
<gene>
    <name evidence="2" type="ORF">B5J94_04305</name>
</gene>
<keyword evidence="1" id="KW-0472">Membrane</keyword>
<name>A0A1V4GZQ6_MORLA</name>
<dbReference type="AlphaFoldDB" id="A0A1V4GZQ6"/>
<sequence>MPMKSSAHRLTHPLTHPIKNKLNEFFARRSPRKDVVSLGLHNVYIFFSRQGLLFALLLIATFVTGVNYGNNLVLGLCFYLFGIWLVTVFYTFVQVASIDVRFVESSLSETGSIGYVTLELSTRSGKASRQIEAVFDDKHEIIQKMLKGQAREDFMNARTIITPTLGKSVLVRLPVYTPTRGVMTLPRLVISSRYPLGVMRAWAYVHLASPMFVHPKPIPFDWQNDKRAVASESDERSAISVAGQSDFEMLDEYQEGESLARVSWSHVARGAGMLTKHFGDSLGREWCLDYDDMPSGSHEMRLSELTHAVQAIATQGMPFMLVLPSGAGKIGVGDEFVRQCLLRLAKEP</sequence>
<accession>A0A1V4GZQ6</accession>
<keyword evidence="1" id="KW-0812">Transmembrane</keyword>
<dbReference type="Proteomes" id="UP000191025">
    <property type="component" value="Unassembled WGS sequence"/>
</dbReference>
<dbReference type="PANTHER" id="PTHR34351:SF1">
    <property type="entry name" value="SLR1927 PROTEIN"/>
    <property type="match status" value="1"/>
</dbReference>
<feature type="transmembrane region" description="Helical" evidence="1">
    <location>
        <begin position="72"/>
        <end position="93"/>
    </location>
</feature>
<evidence type="ECO:0000313" key="2">
    <source>
        <dbReference type="EMBL" id="OPH38149.1"/>
    </source>
</evidence>
<organism evidence="2 3">
    <name type="scientific">Moraxella lacunata</name>
    <dbReference type="NCBI Taxonomy" id="477"/>
    <lineage>
        <taxon>Bacteria</taxon>
        <taxon>Pseudomonadati</taxon>
        <taxon>Pseudomonadota</taxon>
        <taxon>Gammaproteobacteria</taxon>
        <taxon>Moraxellales</taxon>
        <taxon>Moraxellaceae</taxon>
        <taxon>Moraxella</taxon>
    </lineage>
</organism>
<evidence type="ECO:0000313" key="3">
    <source>
        <dbReference type="Proteomes" id="UP000191025"/>
    </source>
</evidence>
<keyword evidence="1" id="KW-1133">Transmembrane helix</keyword>
<evidence type="ECO:0000256" key="1">
    <source>
        <dbReference type="SAM" id="Phobius"/>
    </source>
</evidence>
<proteinExistence type="predicted"/>
<reference evidence="3" key="1">
    <citation type="submission" date="2017-03" db="EMBL/GenBank/DDBJ databases">
        <title>Draft genome sequence of Moraxella equi CCUG 4950T type strain.</title>
        <authorList>
            <person name="Salva-Serra F."/>
            <person name="Engstrom-Jakobsson H."/>
            <person name="Thorell K."/>
            <person name="Jaen-Luchoro D."/>
            <person name="Gonzales-Siles L."/>
            <person name="Karlsson R."/>
            <person name="Yazdan S."/>
            <person name="Boulund F."/>
            <person name="Johnning A."/>
            <person name="Engstrand L."/>
            <person name="Kristiansson E."/>
            <person name="Moore E."/>
        </authorList>
    </citation>
    <scope>NUCLEOTIDE SEQUENCE [LARGE SCALE GENOMIC DNA]</scope>
    <source>
        <strain evidence="3">CCUG 4441</strain>
    </source>
</reference>